<gene>
    <name evidence="5" type="ORF">A2227_02550</name>
</gene>
<dbReference type="GO" id="GO:0016020">
    <property type="term" value="C:membrane"/>
    <property type="evidence" value="ECO:0007669"/>
    <property type="project" value="InterPro"/>
</dbReference>
<accession>A0A1F5SHD5</accession>
<dbReference type="AlphaFoldDB" id="A0A1F5SHD5"/>
<sequence length="337" mass="40115">MKYKATLVVENPIYYNNYRFSKDIRDNLNAYDITLKEELKKHDIDLATEDINKIEEADIVIYNSAPGARTAKKHNQKKYLLIVEPPVVLPANWNKKNHEGFDRIFTWDESLVDNKKYFLLRFGYRFRYDPGDIKSNDRQLCTMISGFKYFYLHPDELYSERYKAVKWFTKYHPENFKYYGKGWPNYLFRPHLNKFFCRAPQWILKLFLLENISYGGVLESKHSTLQKFRFSICYENMRGIPGYVTEKIFDSFSAGCIPIYWGASNIEKLIPEDCYIDRRKFESYEELYKHICSLNERTLAQILNNISDYLSSGRANMFKASTYAQTLTSYILKDIKK</sequence>
<dbReference type="InterPro" id="IPR001503">
    <property type="entry name" value="Glyco_trans_10"/>
</dbReference>
<dbReference type="PANTHER" id="PTHR11929:SF194">
    <property type="entry name" value="ALPHA-(1,3)-FUCOSYLTRANSFERASE 10"/>
    <property type="match status" value="1"/>
</dbReference>
<evidence type="ECO:0000313" key="6">
    <source>
        <dbReference type="Proteomes" id="UP000178367"/>
    </source>
</evidence>
<evidence type="ECO:0000256" key="1">
    <source>
        <dbReference type="ARBA" id="ARBA00008919"/>
    </source>
</evidence>
<dbReference type="EMBL" id="MFGB01000017">
    <property type="protein sequence ID" value="OGF26074.1"/>
    <property type="molecule type" value="Genomic_DNA"/>
</dbReference>
<dbReference type="Gene3D" id="3.40.50.11660">
    <property type="entry name" value="Glycosyl transferase family 10, C-terminal domain"/>
    <property type="match status" value="1"/>
</dbReference>
<comment type="similarity">
    <text evidence="1">Belongs to the glycosyltransferase 10 family.</text>
</comment>
<reference evidence="5 6" key="1">
    <citation type="journal article" date="2016" name="Nat. Commun.">
        <title>Thousands of microbial genomes shed light on interconnected biogeochemical processes in an aquifer system.</title>
        <authorList>
            <person name="Anantharaman K."/>
            <person name="Brown C.T."/>
            <person name="Hug L.A."/>
            <person name="Sharon I."/>
            <person name="Castelle C.J."/>
            <person name="Probst A.J."/>
            <person name="Thomas B.C."/>
            <person name="Singh A."/>
            <person name="Wilkins M.J."/>
            <person name="Karaoz U."/>
            <person name="Brodie E.L."/>
            <person name="Williams K.H."/>
            <person name="Hubbard S.S."/>
            <person name="Banfield J.F."/>
        </authorList>
    </citation>
    <scope>NUCLEOTIDE SEQUENCE [LARGE SCALE GENOMIC DNA]</scope>
</reference>
<keyword evidence="2" id="KW-0328">Glycosyltransferase</keyword>
<dbReference type="STRING" id="1797994.A2227_02550"/>
<evidence type="ECO:0000313" key="5">
    <source>
        <dbReference type="EMBL" id="OGF26074.1"/>
    </source>
</evidence>
<dbReference type="InterPro" id="IPR038577">
    <property type="entry name" value="GT10-like_C_sf"/>
</dbReference>
<proteinExistence type="inferred from homology"/>
<evidence type="ECO:0000256" key="3">
    <source>
        <dbReference type="ARBA" id="ARBA00022679"/>
    </source>
</evidence>
<evidence type="ECO:0000256" key="2">
    <source>
        <dbReference type="ARBA" id="ARBA00022676"/>
    </source>
</evidence>
<evidence type="ECO:0000259" key="4">
    <source>
        <dbReference type="Pfam" id="PF00852"/>
    </source>
</evidence>
<dbReference type="Pfam" id="PF00852">
    <property type="entry name" value="Glyco_transf_10"/>
    <property type="match status" value="1"/>
</dbReference>
<feature type="domain" description="Fucosyltransferase C-terminal" evidence="4">
    <location>
        <begin position="221"/>
        <end position="296"/>
    </location>
</feature>
<comment type="caution">
    <text evidence="5">The sequence shown here is derived from an EMBL/GenBank/DDBJ whole genome shotgun (WGS) entry which is preliminary data.</text>
</comment>
<dbReference type="GO" id="GO:0046920">
    <property type="term" value="F:alpha-(1-&gt;3)-fucosyltransferase activity"/>
    <property type="evidence" value="ECO:0007669"/>
    <property type="project" value="TreeGrafter"/>
</dbReference>
<organism evidence="5 6">
    <name type="scientific">Candidatus Falkowbacteria bacterium RIFOXYA2_FULL_47_19</name>
    <dbReference type="NCBI Taxonomy" id="1797994"/>
    <lineage>
        <taxon>Bacteria</taxon>
        <taxon>Candidatus Falkowiibacteriota</taxon>
    </lineage>
</organism>
<dbReference type="InterPro" id="IPR055270">
    <property type="entry name" value="Glyco_tran_10_C"/>
</dbReference>
<dbReference type="PANTHER" id="PTHR11929">
    <property type="entry name" value="ALPHA- 1,3 -FUCOSYLTRANSFERASE"/>
    <property type="match status" value="1"/>
</dbReference>
<dbReference type="Proteomes" id="UP000178367">
    <property type="component" value="Unassembled WGS sequence"/>
</dbReference>
<name>A0A1F5SHD5_9BACT</name>
<keyword evidence="3" id="KW-0808">Transferase</keyword>
<dbReference type="SUPFAM" id="SSF53756">
    <property type="entry name" value="UDP-Glycosyltransferase/glycogen phosphorylase"/>
    <property type="match status" value="1"/>
</dbReference>
<protein>
    <recommendedName>
        <fullName evidence="4">Fucosyltransferase C-terminal domain-containing protein</fullName>
    </recommendedName>
</protein>